<keyword evidence="2" id="KW-1185">Reference proteome</keyword>
<reference evidence="1 2" key="1">
    <citation type="journal article" date="2022" name="bioRxiv">
        <title>The genome of the oomycete Peronosclerospora sorghi, a cosmopolitan pathogen of maize and sorghum, is inflated with dispersed pseudogenes.</title>
        <authorList>
            <person name="Fletcher K."/>
            <person name="Martin F."/>
            <person name="Isakeit T."/>
            <person name="Cavanaugh K."/>
            <person name="Magill C."/>
            <person name="Michelmore R."/>
        </authorList>
    </citation>
    <scope>NUCLEOTIDE SEQUENCE [LARGE SCALE GENOMIC DNA]</scope>
    <source>
        <strain evidence="1">P6</strain>
    </source>
</reference>
<name>A0ACC0W548_9STRA</name>
<evidence type="ECO:0000313" key="1">
    <source>
        <dbReference type="EMBL" id="KAI9913141.1"/>
    </source>
</evidence>
<organism evidence="1 2">
    <name type="scientific">Peronosclerospora sorghi</name>
    <dbReference type="NCBI Taxonomy" id="230839"/>
    <lineage>
        <taxon>Eukaryota</taxon>
        <taxon>Sar</taxon>
        <taxon>Stramenopiles</taxon>
        <taxon>Oomycota</taxon>
        <taxon>Peronosporomycetes</taxon>
        <taxon>Peronosporales</taxon>
        <taxon>Peronosporaceae</taxon>
        <taxon>Peronosclerospora</taxon>
    </lineage>
</organism>
<sequence length="555" mass="62602">MSPSSSLHCDEFRSEMTETESPMLKFPVSPGCFHPTGRTRQAYLDRIRHYVRAILAEEEHIAARRDQCLPALDPTKWKQVHMSNELRFFKRIRGGQTLHELAEEETVDEVRQAVESGYSTLLCHGHVRGSIEDMMYGMTASSQADLMTGFWYHTPPRDCVWLGTAERATPEDPFRSADFIWAFPKLTYRVDVCYLKATGVETDDKSTVYGYLVLHSVELPHCRPFEARKVSRAKMYFACLFRERRPGHVHVFVRGIINLGKRRGPIAKKVVTSATKSFMIGLLNGVGIGLAKKLTLLAREHHHVLEARKPMGCAICFRTKKRILFGLHLVPCGVCGATVCSNCLATTKQMLFIGYDAPCSKHACCLPCMRDAKRLWGVRPQELKYQVIADYFFRGTHRSGSAALRCTTSPVSLPTYPPLDTKSRSSGRGFGIKSTLSADLPTGSTAHESVDTDPFSRDLDEADFCFSDDDASASSILAQPDPSPNRVDESDKSTLTIWQRQHETDEQDFIPATNVQIRTDVERFHHALYQLNLTAEKTYIQTQVTARRLREAELD</sequence>
<protein>
    <submittedName>
        <fullName evidence="1">Uncharacterized protein</fullName>
    </submittedName>
</protein>
<evidence type="ECO:0000313" key="2">
    <source>
        <dbReference type="Proteomes" id="UP001163321"/>
    </source>
</evidence>
<accession>A0ACC0W548</accession>
<gene>
    <name evidence="1" type="ORF">PsorP6_006670</name>
</gene>
<dbReference type="EMBL" id="CM047583">
    <property type="protein sequence ID" value="KAI9913141.1"/>
    <property type="molecule type" value="Genomic_DNA"/>
</dbReference>
<proteinExistence type="predicted"/>
<comment type="caution">
    <text evidence="1">The sequence shown here is derived from an EMBL/GenBank/DDBJ whole genome shotgun (WGS) entry which is preliminary data.</text>
</comment>
<dbReference type="Proteomes" id="UP001163321">
    <property type="component" value="Chromosome 4"/>
</dbReference>